<comment type="caution">
    <text evidence="1">The sequence shown here is derived from an EMBL/GenBank/DDBJ whole genome shotgun (WGS) entry which is preliminary data.</text>
</comment>
<keyword evidence="2" id="KW-1185">Reference proteome</keyword>
<evidence type="ECO:0000313" key="2">
    <source>
        <dbReference type="Proteomes" id="UP000740413"/>
    </source>
</evidence>
<dbReference type="EMBL" id="JACATN010000003">
    <property type="protein sequence ID" value="MBT2161472.1"/>
    <property type="molecule type" value="Genomic_DNA"/>
</dbReference>
<dbReference type="RefSeq" id="WP_214611638.1">
    <property type="nucleotide sequence ID" value="NZ_JACATN010000003.1"/>
</dbReference>
<proteinExistence type="predicted"/>
<evidence type="ECO:0008006" key="3">
    <source>
        <dbReference type="Google" id="ProtNLM"/>
    </source>
</evidence>
<dbReference type="Proteomes" id="UP000740413">
    <property type="component" value="Unassembled WGS sequence"/>
</dbReference>
<reference evidence="2" key="1">
    <citation type="submission" date="2023-07" db="EMBL/GenBank/DDBJ databases">
        <title>Zobellia barbeyronii sp. nov., a new marine flavobacterium, isolated from green and red algae.</title>
        <authorList>
            <person name="Nedashkovskaya O.I."/>
            <person name="Otstavnykh N."/>
            <person name="Zhukova N."/>
            <person name="Guzev K."/>
            <person name="Chausova V."/>
            <person name="Tekutyeva L."/>
            <person name="Mikhailov V."/>
            <person name="Isaeva M."/>
        </authorList>
    </citation>
    <scope>NUCLEOTIDE SEQUENCE [LARGE SCALE GENOMIC DNA]</scope>
    <source>
        <strain evidence="2">KMM 6746</strain>
    </source>
</reference>
<sequence>MNFTLKNIPLYFLIIFLFNSCSKEDDPETITEEFGEIEVVVTFSEGYDKLYSLRMITYGVRDGEDMIPRFIPVTYLNTGIDYDDSGFIEEQFEDTIHSFKTTEDSKRFNYGIILRSELQDPFQVDYSVKFYFNGELVHTHSFSESNITQSVNELGGWSSTEGFYQNSLIIL</sequence>
<accession>A0ABS5WDN4</accession>
<organism evidence="1 2">
    <name type="scientific">Zobellia barbeyronii</name>
    <dbReference type="NCBI Taxonomy" id="2748009"/>
    <lineage>
        <taxon>Bacteria</taxon>
        <taxon>Pseudomonadati</taxon>
        <taxon>Bacteroidota</taxon>
        <taxon>Flavobacteriia</taxon>
        <taxon>Flavobacteriales</taxon>
        <taxon>Flavobacteriaceae</taxon>
        <taxon>Zobellia</taxon>
    </lineage>
</organism>
<name>A0ABS5WDN4_9FLAO</name>
<evidence type="ECO:0000313" key="1">
    <source>
        <dbReference type="EMBL" id="MBT2161472.1"/>
    </source>
</evidence>
<protein>
    <recommendedName>
        <fullName evidence="3">Lipoprotein</fullName>
    </recommendedName>
</protein>
<gene>
    <name evidence="1" type="ORF">HW347_09355</name>
</gene>